<dbReference type="Proteomes" id="UP000185434">
    <property type="component" value="Chromosome"/>
</dbReference>
<dbReference type="AlphaFoldDB" id="A0A1L7CRL7"/>
<dbReference type="InterPro" id="IPR021421">
    <property type="entry name" value="DUF3071"/>
</dbReference>
<evidence type="ECO:0000256" key="1">
    <source>
        <dbReference type="SAM" id="MobiDB-lite"/>
    </source>
</evidence>
<dbReference type="NCBIfam" id="NF040712">
    <property type="entry name" value="SepH"/>
    <property type="match status" value="1"/>
</dbReference>
<evidence type="ECO:0000259" key="2">
    <source>
        <dbReference type="Pfam" id="PF11268"/>
    </source>
</evidence>
<protein>
    <recommendedName>
        <fullName evidence="2">DUF3071 domain-containing protein</fullName>
    </recommendedName>
</protein>
<feature type="region of interest" description="Disordered" evidence="1">
    <location>
        <begin position="1"/>
        <end position="26"/>
    </location>
</feature>
<keyword evidence="4" id="KW-1185">Reference proteome</keyword>
<feature type="compositionally biased region" description="Basic and acidic residues" evidence="1">
    <location>
        <begin position="301"/>
        <end position="313"/>
    </location>
</feature>
<dbReference type="Pfam" id="PF11268">
    <property type="entry name" value="DUF3071"/>
    <property type="match status" value="1"/>
</dbReference>
<evidence type="ECO:0000313" key="3">
    <source>
        <dbReference type="EMBL" id="APT88477.1"/>
    </source>
</evidence>
<feature type="compositionally biased region" description="Acidic residues" evidence="1">
    <location>
        <begin position="314"/>
        <end position="330"/>
    </location>
</feature>
<dbReference type="InterPro" id="IPR047682">
    <property type="entry name" value="SepH-like"/>
</dbReference>
<dbReference type="KEGG" id="cfk:CFRA_03390"/>
<gene>
    <name evidence="3" type="ORF">CFRA_03390</name>
</gene>
<accession>A0A1L7CRL7</accession>
<organism evidence="3 4">
    <name type="scientific">Corynebacterium frankenforstense DSM 45800</name>
    <dbReference type="NCBI Taxonomy" id="1437875"/>
    <lineage>
        <taxon>Bacteria</taxon>
        <taxon>Bacillati</taxon>
        <taxon>Actinomycetota</taxon>
        <taxon>Actinomycetes</taxon>
        <taxon>Mycobacteriales</taxon>
        <taxon>Corynebacteriaceae</taxon>
        <taxon>Corynebacterium</taxon>
    </lineage>
</organism>
<feature type="region of interest" description="Disordered" evidence="1">
    <location>
        <begin position="44"/>
        <end position="140"/>
    </location>
</feature>
<proteinExistence type="predicted"/>
<feature type="compositionally biased region" description="Basic and acidic residues" evidence="1">
    <location>
        <begin position="331"/>
        <end position="342"/>
    </location>
</feature>
<dbReference type="STRING" id="1437875.CFRA_03390"/>
<feature type="compositionally biased region" description="Polar residues" evidence="1">
    <location>
        <begin position="249"/>
        <end position="260"/>
    </location>
</feature>
<sequence length="370" mass="39083">MRELYLVPGESSDTSLVLSDAPEQSEEAARFRVTVTDELRALLHPDGADDAIDDAAPADAGENGTAGASPATPLFAAAGDADDDPAAETDGPAHDGAAGAGEPAHRAGHATVSDGASASSRGKEPDPRLSAPLTMRPREIQDRVRGGATITALADEMGVAESRVEPFAHPVLLERARIAELARGSHPVRDDGPAKLSLAEVLATAFAARDIDPSGAVWDALRDHDGQWVVTVSWQTGMTDHRAEWTLQDHMTSSSTTVARNATAAELTDPESARPVRTLTPLDGGAADQDFDDHEDAGDAPEARGARDARPADDAEGAEDGPAEAEGEEDSFLRHPDAEDKPSKRRRRAVTPHWEDVLLGVRTNTKRPRK</sequence>
<evidence type="ECO:0000313" key="4">
    <source>
        <dbReference type="Proteomes" id="UP000185434"/>
    </source>
</evidence>
<dbReference type="RefSeq" id="WP_075663452.1">
    <property type="nucleotide sequence ID" value="NZ_CP009247.1"/>
</dbReference>
<feature type="compositionally biased region" description="Low complexity" evidence="1">
    <location>
        <begin position="88"/>
        <end position="102"/>
    </location>
</feature>
<dbReference type="EMBL" id="CP009247">
    <property type="protein sequence ID" value="APT88477.1"/>
    <property type="molecule type" value="Genomic_DNA"/>
</dbReference>
<name>A0A1L7CRL7_9CORY</name>
<feature type="domain" description="DUF3071" evidence="2">
    <location>
        <begin position="1"/>
        <end position="246"/>
    </location>
</feature>
<feature type="compositionally biased region" description="Acidic residues" evidence="1">
    <location>
        <begin position="289"/>
        <end position="299"/>
    </location>
</feature>
<dbReference type="OrthoDB" id="5180791at2"/>
<feature type="region of interest" description="Disordered" evidence="1">
    <location>
        <begin position="246"/>
        <end position="370"/>
    </location>
</feature>
<reference evidence="3 4" key="1">
    <citation type="submission" date="2014-08" db="EMBL/GenBank/DDBJ databases">
        <title>Complete genome sequence of Corynebacterium frankenforstense ST18(T) (=DSM 45800(T)), isolated from raw cow milk.</title>
        <authorList>
            <person name="Ruckert C."/>
            <person name="Albersmeier A."/>
            <person name="Winkler A."/>
            <person name="Lipski A."/>
            <person name="Kalinowski J."/>
        </authorList>
    </citation>
    <scope>NUCLEOTIDE SEQUENCE [LARGE SCALE GENOMIC DNA]</scope>
    <source>
        <strain evidence="3 4">ST18</strain>
    </source>
</reference>